<keyword evidence="3" id="KW-1185">Reference proteome</keyword>
<dbReference type="RefSeq" id="WP_146660310.1">
    <property type="nucleotide sequence ID" value="NZ_CP019791.1"/>
</dbReference>
<keyword evidence="1" id="KW-0472">Membrane</keyword>
<protein>
    <submittedName>
        <fullName evidence="2">Uncharacterized protein</fullName>
    </submittedName>
</protein>
<organism evidence="2 3">
    <name type="scientific">Anaerohalosphaera lusitana</name>
    <dbReference type="NCBI Taxonomy" id="1936003"/>
    <lineage>
        <taxon>Bacteria</taxon>
        <taxon>Pseudomonadati</taxon>
        <taxon>Planctomycetota</taxon>
        <taxon>Phycisphaerae</taxon>
        <taxon>Sedimentisphaerales</taxon>
        <taxon>Anaerohalosphaeraceae</taxon>
        <taxon>Anaerohalosphaera</taxon>
    </lineage>
</organism>
<dbReference type="EMBL" id="CP019791">
    <property type="protein sequence ID" value="AQT67823.1"/>
    <property type="molecule type" value="Genomic_DNA"/>
</dbReference>
<feature type="transmembrane region" description="Helical" evidence="1">
    <location>
        <begin position="6"/>
        <end position="28"/>
    </location>
</feature>
<evidence type="ECO:0000313" key="3">
    <source>
        <dbReference type="Proteomes" id="UP000189674"/>
    </source>
</evidence>
<keyword evidence="1" id="KW-1133">Transmembrane helix</keyword>
<dbReference type="AlphaFoldDB" id="A0A1U9NIR7"/>
<dbReference type="STRING" id="1936003.STSP2_00973"/>
<reference evidence="3" key="1">
    <citation type="submission" date="2017-02" db="EMBL/GenBank/DDBJ databases">
        <title>Comparative genomics and description of representatives of a novel lineage of planctomycetes thriving in anoxic sediments.</title>
        <authorList>
            <person name="Spring S."/>
            <person name="Bunk B."/>
            <person name="Sproer C."/>
        </authorList>
    </citation>
    <scope>NUCLEOTIDE SEQUENCE [LARGE SCALE GENOMIC DNA]</scope>
    <source>
        <strain evidence="3">ST-NAGAB-D1</strain>
    </source>
</reference>
<dbReference type="Proteomes" id="UP000189674">
    <property type="component" value="Chromosome"/>
</dbReference>
<sequence length="126" mass="14592">MKLDTYTYRLLVVYIIIVVVISLFPPFVGKKTSRDGEKFIGMHFMFSSIIKYSSDRQQTVSSYRTVDGEKVLTEEKTYYPKHSYASTRVDIGRLLCELVAVSAIFGWLVLRGVRQRINDEQTRRVA</sequence>
<dbReference type="KEGG" id="alus:STSP2_00973"/>
<proteinExistence type="predicted"/>
<evidence type="ECO:0000313" key="2">
    <source>
        <dbReference type="EMBL" id="AQT67823.1"/>
    </source>
</evidence>
<keyword evidence="1" id="KW-0812">Transmembrane</keyword>
<accession>A0A1U9NIR7</accession>
<feature type="transmembrane region" description="Helical" evidence="1">
    <location>
        <begin position="91"/>
        <end position="110"/>
    </location>
</feature>
<gene>
    <name evidence="2" type="ORF">STSP2_00973</name>
</gene>
<name>A0A1U9NIR7_9BACT</name>
<evidence type="ECO:0000256" key="1">
    <source>
        <dbReference type="SAM" id="Phobius"/>
    </source>
</evidence>